<keyword evidence="1" id="KW-1277">Toxin-antitoxin system</keyword>
<protein>
    <recommendedName>
        <fullName evidence="3">Plasmid stabilization system protein</fullName>
    </recommendedName>
</protein>
<sequence>MKYSFHPLAVEELNDSIDYYEDKNPGLGFEFSKEIYSTIHRILQFPKAWAKISRNCRRCITQRFPYGIIYQVKGVDILIISIMQLNQKPKNWDNRINL</sequence>
<comment type="caution">
    <text evidence="2">The sequence shown here is derived from an EMBL/GenBank/DDBJ whole genome shotgun (WGS) entry which is preliminary data.</text>
</comment>
<dbReference type="Pfam" id="PF05016">
    <property type="entry name" value="ParE_toxin"/>
    <property type="match status" value="1"/>
</dbReference>
<evidence type="ECO:0000313" key="2">
    <source>
        <dbReference type="EMBL" id="KKN40532.1"/>
    </source>
</evidence>
<organism evidence="2">
    <name type="scientific">marine sediment metagenome</name>
    <dbReference type="NCBI Taxonomy" id="412755"/>
    <lineage>
        <taxon>unclassified sequences</taxon>
        <taxon>metagenomes</taxon>
        <taxon>ecological metagenomes</taxon>
    </lineage>
</organism>
<name>A0A0F9QU58_9ZZZZ</name>
<gene>
    <name evidence="2" type="ORF">LCGC14_0732320</name>
</gene>
<dbReference type="EMBL" id="LAZR01001699">
    <property type="protein sequence ID" value="KKN40532.1"/>
    <property type="molecule type" value="Genomic_DNA"/>
</dbReference>
<reference evidence="2" key="1">
    <citation type="journal article" date="2015" name="Nature">
        <title>Complex archaea that bridge the gap between prokaryotes and eukaryotes.</title>
        <authorList>
            <person name="Spang A."/>
            <person name="Saw J.H."/>
            <person name="Jorgensen S.L."/>
            <person name="Zaremba-Niedzwiedzka K."/>
            <person name="Martijn J."/>
            <person name="Lind A.E."/>
            <person name="van Eijk R."/>
            <person name="Schleper C."/>
            <person name="Guy L."/>
            <person name="Ettema T.J."/>
        </authorList>
    </citation>
    <scope>NUCLEOTIDE SEQUENCE</scope>
</reference>
<dbReference type="InterPro" id="IPR035093">
    <property type="entry name" value="RelE/ParE_toxin_dom_sf"/>
</dbReference>
<proteinExistence type="predicted"/>
<evidence type="ECO:0008006" key="3">
    <source>
        <dbReference type="Google" id="ProtNLM"/>
    </source>
</evidence>
<evidence type="ECO:0000256" key="1">
    <source>
        <dbReference type="ARBA" id="ARBA00022649"/>
    </source>
</evidence>
<accession>A0A0F9QU58</accession>
<dbReference type="Gene3D" id="3.30.2310.20">
    <property type="entry name" value="RelE-like"/>
    <property type="match status" value="1"/>
</dbReference>
<dbReference type="AlphaFoldDB" id="A0A0F9QU58"/>
<dbReference type="InterPro" id="IPR007712">
    <property type="entry name" value="RelE/ParE_toxin"/>
</dbReference>